<protein>
    <submittedName>
        <fullName evidence="1">Uncharacterized protein</fullName>
    </submittedName>
</protein>
<organism evidence="1">
    <name type="scientific">marine sediment metagenome</name>
    <dbReference type="NCBI Taxonomy" id="412755"/>
    <lineage>
        <taxon>unclassified sequences</taxon>
        <taxon>metagenomes</taxon>
        <taxon>ecological metagenomes</taxon>
    </lineage>
</organism>
<comment type="caution">
    <text evidence="1">The sequence shown here is derived from an EMBL/GenBank/DDBJ whole genome shotgun (WGS) entry which is preliminary data.</text>
</comment>
<name>A0A0F9NVL7_9ZZZZ</name>
<dbReference type="Gene3D" id="2.60.120.1340">
    <property type="match status" value="1"/>
</dbReference>
<accession>A0A0F9NVL7</accession>
<reference evidence="1" key="1">
    <citation type="journal article" date="2015" name="Nature">
        <title>Complex archaea that bridge the gap between prokaryotes and eukaryotes.</title>
        <authorList>
            <person name="Spang A."/>
            <person name="Saw J.H."/>
            <person name="Jorgensen S.L."/>
            <person name="Zaremba-Niedzwiedzka K."/>
            <person name="Martijn J."/>
            <person name="Lind A.E."/>
            <person name="van Eijk R."/>
            <person name="Schleper C."/>
            <person name="Guy L."/>
            <person name="Ettema T.J."/>
        </authorList>
    </citation>
    <scope>NUCLEOTIDE SEQUENCE</scope>
</reference>
<gene>
    <name evidence="1" type="ORF">LCGC14_1213700</name>
</gene>
<sequence>MIIDGITTIDGTVILSEALLINTVIADDIDNTKQVAFDASGITTGTTRTISMPDQNIDLTPGTTFQAWDAQLDNIAALTPAKGNLIVGDGTNWVFVGIGADGQVLNANSAETEGVAWITLPGAGSAFTDNLFRIQDEGDATKQIAFEASGITTVTTRTVTMPDADVDLTLVGSALQNITGESIGDLSDVTITAAATDDFLVFTGAVWADRTPTQVRTSLNVTDNAAPDQNLWATVTADSGSTTADLVTDTLVVSGGTNITTAVVGDTLTITSASSFPDNLFRIQDNGDATKQLAFEVSTITTATTRTITMPDNNINLADLNTALQNLIEDATPQLGGSLDVNANSIISTSNNNIPITPGGIGEIILDGLSWPQADGTSGQVIQTDGLGQLSFVTVGGSGDPDQNLFLNVLSDNGTAVADTTTDTLSILGGTGISTAVVTDVLTITNDSPNVAQNLFETIVVAAQADVVADTTTDTLTLVAGANMTITTNATTDTITFASSGGGGSEFADNVFRIQDNADATKQLAFEVSAITTGNTRTITMPNANVDLTPGTGSFATEAEGNLAATALQNVVEDTTPVLGGNLDVGGNSIVSVAAGDIAITPDTTGNVVLDGLNWPQADGSNGQALTTNGGSQLAFTTIVGGGGGAGGVGNIVQQVYAQDGSVSTTTVIIPDDDTPPEITEGAEIITVSITPVNSNNILIIQSTAHIGGDSGMNSPVAIHALFQDSTTNALASVFQRDNEGTGNSGAIQSHLVHRMTAGTTSLTTFRIRGGVGSTGTATFNGIGGGGKHGGTLATYIMVTEIDPGSVLTTQTTDATQTTIGSLSVALGTSLSFTIRGHGREDATGDTFGSKILGVIRNQGGTTQLVGALDIVEFNDAGAATWDITAVANTGTDALDIKVTGEAAKN</sequence>
<dbReference type="EMBL" id="LAZR01006335">
    <property type="protein sequence ID" value="KKM92915.1"/>
    <property type="molecule type" value="Genomic_DNA"/>
</dbReference>
<proteinExistence type="predicted"/>
<dbReference type="AlphaFoldDB" id="A0A0F9NVL7"/>
<evidence type="ECO:0000313" key="1">
    <source>
        <dbReference type="EMBL" id="KKM92915.1"/>
    </source>
</evidence>